<keyword evidence="2" id="KW-1185">Reference proteome</keyword>
<protein>
    <submittedName>
        <fullName evidence="1">Uncharacterized protein</fullName>
    </submittedName>
</protein>
<sequence>MVWSYNLCGSFDQPWKDPMLEVTDSQKMEELHACESLLVIFSNLLGKQSSEFQVSSTQDIDRFGVFEWEKSIITSQKC</sequence>
<dbReference type="Proteomes" id="UP000238479">
    <property type="component" value="Chromosome 5"/>
</dbReference>
<organism evidence="1 2">
    <name type="scientific">Rosa chinensis</name>
    <name type="common">China rose</name>
    <dbReference type="NCBI Taxonomy" id="74649"/>
    <lineage>
        <taxon>Eukaryota</taxon>
        <taxon>Viridiplantae</taxon>
        <taxon>Streptophyta</taxon>
        <taxon>Embryophyta</taxon>
        <taxon>Tracheophyta</taxon>
        <taxon>Spermatophyta</taxon>
        <taxon>Magnoliopsida</taxon>
        <taxon>eudicotyledons</taxon>
        <taxon>Gunneridae</taxon>
        <taxon>Pentapetalae</taxon>
        <taxon>rosids</taxon>
        <taxon>fabids</taxon>
        <taxon>Rosales</taxon>
        <taxon>Rosaceae</taxon>
        <taxon>Rosoideae</taxon>
        <taxon>Rosoideae incertae sedis</taxon>
        <taxon>Rosa</taxon>
    </lineage>
</organism>
<reference evidence="1 2" key="1">
    <citation type="journal article" date="2018" name="Nat. Genet.">
        <title>The Rosa genome provides new insights in the design of modern roses.</title>
        <authorList>
            <person name="Bendahmane M."/>
        </authorList>
    </citation>
    <scope>NUCLEOTIDE SEQUENCE [LARGE SCALE GENOMIC DNA]</scope>
    <source>
        <strain evidence="2">cv. Old Blush</strain>
    </source>
</reference>
<dbReference type="STRING" id="74649.A0A2P6QCA7"/>
<dbReference type="Gramene" id="PRQ31811">
    <property type="protein sequence ID" value="PRQ31811"/>
    <property type="gene ID" value="RchiOBHm_Chr5g0039541"/>
</dbReference>
<accession>A0A2P6QCA7</accession>
<proteinExistence type="predicted"/>
<evidence type="ECO:0000313" key="2">
    <source>
        <dbReference type="Proteomes" id="UP000238479"/>
    </source>
</evidence>
<dbReference type="EMBL" id="PDCK01000043">
    <property type="protein sequence ID" value="PRQ31811.1"/>
    <property type="molecule type" value="Genomic_DNA"/>
</dbReference>
<dbReference type="AlphaFoldDB" id="A0A2P6QCA7"/>
<comment type="caution">
    <text evidence="1">The sequence shown here is derived from an EMBL/GenBank/DDBJ whole genome shotgun (WGS) entry which is preliminary data.</text>
</comment>
<gene>
    <name evidence="1" type="ORF">RchiOBHm_Chr5g0039541</name>
</gene>
<name>A0A2P6QCA7_ROSCH</name>
<evidence type="ECO:0000313" key="1">
    <source>
        <dbReference type="EMBL" id="PRQ31811.1"/>
    </source>
</evidence>